<feature type="transmembrane region" description="Helical" evidence="10">
    <location>
        <begin position="192"/>
        <end position="219"/>
    </location>
</feature>
<dbReference type="InterPro" id="IPR004856">
    <property type="entry name" value="Glyco_trans_ALG6/ALG8"/>
</dbReference>
<evidence type="ECO:0000256" key="7">
    <source>
        <dbReference type="ARBA" id="ARBA00022824"/>
    </source>
</evidence>
<dbReference type="Pfam" id="PF03155">
    <property type="entry name" value="Alg6_Alg8"/>
    <property type="match status" value="1"/>
</dbReference>
<feature type="transmembrane region" description="Helical" evidence="10">
    <location>
        <begin position="428"/>
        <end position="446"/>
    </location>
</feature>
<accession>A0A7J7IL87</accession>
<keyword evidence="7 10" id="KW-0256">Endoplasmic reticulum</keyword>
<feature type="transmembrane region" description="Helical" evidence="10">
    <location>
        <begin position="453"/>
        <end position="472"/>
    </location>
</feature>
<evidence type="ECO:0000256" key="1">
    <source>
        <dbReference type="ARBA" id="ARBA00004477"/>
    </source>
</evidence>
<feature type="transmembrane region" description="Helical" evidence="10">
    <location>
        <begin position="387"/>
        <end position="408"/>
    </location>
</feature>
<organism evidence="12 13">
    <name type="scientific">Cyanidiococcus yangmingshanensis</name>
    <dbReference type="NCBI Taxonomy" id="2690220"/>
    <lineage>
        <taxon>Eukaryota</taxon>
        <taxon>Rhodophyta</taxon>
        <taxon>Bangiophyceae</taxon>
        <taxon>Cyanidiales</taxon>
        <taxon>Cyanidiaceae</taxon>
        <taxon>Cyanidiococcus</taxon>
    </lineage>
</organism>
<dbReference type="GO" id="GO:0006487">
    <property type="term" value="P:protein N-linked glycosylation"/>
    <property type="evidence" value="ECO:0007669"/>
    <property type="project" value="TreeGrafter"/>
</dbReference>
<evidence type="ECO:0000256" key="8">
    <source>
        <dbReference type="ARBA" id="ARBA00022989"/>
    </source>
</evidence>
<feature type="transmembrane region" description="Helical" evidence="10">
    <location>
        <begin position="88"/>
        <end position="111"/>
    </location>
</feature>
<comment type="similarity">
    <text evidence="3 10">Belongs to the ALG6/ALG8 glucosyltransferase family.</text>
</comment>
<keyword evidence="11" id="KW-0732">Signal</keyword>
<evidence type="ECO:0000256" key="3">
    <source>
        <dbReference type="ARBA" id="ARBA00008715"/>
    </source>
</evidence>
<keyword evidence="5 10" id="KW-0808">Transferase</keyword>
<dbReference type="OrthoDB" id="1689333at2759"/>
<dbReference type="EC" id="2.4.1.-" evidence="10"/>
<comment type="subcellular location">
    <subcellularLocation>
        <location evidence="1 10">Endoplasmic reticulum membrane</location>
        <topology evidence="1 10">Multi-pass membrane protein</topology>
    </subcellularLocation>
</comment>
<feature type="signal peptide" evidence="11">
    <location>
        <begin position="1"/>
        <end position="18"/>
    </location>
</feature>
<dbReference type="GO" id="GO:0005789">
    <property type="term" value="C:endoplasmic reticulum membrane"/>
    <property type="evidence" value="ECO:0007669"/>
    <property type="project" value="UniProtKB-SubCell"/>
</dbReference>
<comment type="pathway">
    <text evidence="2 10">Protein modification; protein glycosylation.</text>
</comment>
<keyword evidence="6 10" id="KW-0812">Transmembrane</keyword>
<evidence type="ECO:0000256" key="5">
    <source>
        <dbReference type="ARBA" id="ARBA00022679"/>
    </source>
</evidence>
<evidence type="ECO:0000256" key="2">
    <source>
        <dbReference type="ARBA" id="ARBA00004922"/>
    </source>
</evidence>
<dbReference type="EMBL" id="VWRR01000005">
    <property type="protein sequence ID" value="KAF6003882.1"/>
    <property type="molecule type" value="Genomic_DNA"/>
</dbReference>
<feature type="chain" id="PRO_5029672401" description="Alpha-1,3-glucosyltransferase" evidence="11">
    <location>
        <begin position="19"/>
        <end position="566"/>
    </location>
</feature>
<dbReference type="PANTHER" id="PTHR12413:SF2">
    <property type="entry name" value="DOLICHYL PYROPHOSPHATE GLC1MAN9GLCNAC2 ALPHA-1,3-GLUCOSYLTRANSFERASE-RELATED"/>
    <property type="match status" value="1"/>
</dbReference>
<name>A0A7J7IL87_9RHOD</name>
<gene>
    <name evidence="12" type="primary">ALG8</name>
    <name evidence="12" type="ORF">F1559_003267</name>
</gene>
<evidence type="ECO:0000256" key="4">
    <source>
        <dbReference type="ARBA" id="ARBA00022676"/>
    </source>
</evidence>
<dbReference type="Proteomes" id="UP000530660">
    <property type="component" value="Unassembled WGS sequence"/>
</dbReference>
<dbReference type="AlphaFoldDB" id="A0A7J7IL87"/>
<evidence type="ECO:0000256" key="6">
    <source>
        <dbReference type="ARBA" id="ARBA00022692"/>
    </source>
</evidence>
<feature type="transmembrane region" description="Helical" evidence="10">
    <location>
        <begin position="510"/>
        <end position="529"/>
    </location>
</feature>
<dbReference type="PANTHER" id="PTHR12413">
    <property type="entry name" value="DOLICHYL GLYCOSYLTRANSFERASE"/>
    <property type="match status" value="1"/>
</dbReference>
<feature type="transmembrane region" description="Helical" evidence="10">
    <location>
        <begin position="152"/>
        <end position="171"/>
    </location>
</feature>
<evidence type="ECO:0000256" key="10">
    <source>
        <dbReference type="RuleBase" id="RU363110"/>
    </source>
</evidence>
<keyword evidence="8 10" id="KW-1133">Transmembrane helix</keyword>
<keyword evidence="4 10" id="KW-0328">Glycosyltransferase</keyword>
<keyword evidence="13" id="KW-1185">Reference proteome</keyword>
<proteinExistence type="inferred from homology"/>
<evidence type="ECO:0000256" key="11">
    <source>
        <dbReference type="SAM" id="SignalP"/>
    </source>
</evidence>
<keyword evidence="9 10" id="KW-0472">Membrane</keyword>
<dbReference type="GO" id="GO:0042283">
    <property type="term" value="F:dolichyl pyrophosphate Glc1Man9GlcNAc2 alpha-1,3-glucosyltransferase activity"/>
    <property type="evidence" value="ECO:0007669"/>
    <property type="project" value="TreeGrafter"/>
</dbReference>
<evidence type="ECO:0000313" key="13">
    <source>
        <dbReference type="Proteomes" id="UP000530660"/>
    </source>
</evidence>
<comment type="caution">
    <text evidence="12">The sequence shown here is derived from an EMBL/GenBank/DDBJ whole genome shotgun (WGS) entry which is preliminary data.</text>
</comment>
<reference evidence="12 13" key="1">
    <citation type="journal article" date="2020" name="J. Phycol.">
        <title>Comparative genome analysis reveals Cyanidiococcus gen. nov., a new extremophilic red algal genus sister to Cyanidioschyzon (Cyanidioschyzonaceae, Rhodophyta).</title>
        <authorList>
            <person name="Liu S.-L."/>
            <person name="Chiang Y.-R."/>
            <person name="Yoon H.S."/>
            <person name="Fu H.-Y."/>
        </authorList>
    </citation>
    <scope>NUCLEOTIDE SEQUENCE [LARGE SCALE GENOMIC DNA]</scope>
    <source>
        <strain evidence="12 13">THAL066</strain>
    </source>
</reference>
<sequence length="566" mass="63382">MESLSVLRLYCATALLKALLVRAPYSTDLLVHMHWKDLTTRYPVRLWYTAATGPPYLDYPPLFAYLEWLLGQLAHWLAIPLEPKAGHVLVITLAFMRFTVIVLDAVLFLGMRPWSSLAERRLVSSSPATRASEQMLWVVSHPALWFIDHVHFQYNGLVLGAVLYSLGALFAETLAEQRRMPLSRWRRWRACAAFLLALGLKHTTALSIAPIVMLCLWQQQIWKDGAVVAFGLCWLLLMLGVPFGGIDWRALYARLFPLKERGLLHAYWAPNAYALLAAVDKIAVRLWSLIQARLVWLTSPSFGVSSGRASQPRSRISNSAGLVETAGGGFALFPEWTPQLAAICTLVAMGPSLIALMRLFREQRDHAGPGATRSTSRQQTQSLRRGYECLSPASAQTALSMFLFGWHVHEKALILPTFLTGLALGPRHPVAALLSTACSLAMFPLVSAPAMRLVRLALILWHWLYFAPLPIWPQSRSWLMVYCYDAIGLLLSEVVTFWRGWQRLGYPFMPLLLQSTYSALAVVFTWGYLSAQLWRQMVAEPRIVPSKSIVTTGHSTALVWSESGAS</sequence>
<evidence type="ECO:0000313" key="12">
    <source>
        <dbReference type="EMBL" id="KAF6003882.1"/>
    </source>
</evidence>
<evidence type="ECO:0000256" key="9">
    <source>
        <dbReference type="ARBA" id="ARBA00023136"/>
    </source>
</evidence>
<dbReference type="UniPathway" id="UPA00378"/>
<protein>
    <recommendedName>
        <fullName evidence="10">Alpha-1,3-glucosyltransferase</fullName>
        <ecNumber evidence="10">2.4.1.-</ecNumber>
    </recommendedName>
</protein>
<feature type="transmembrane region" description="Helical" evidence="10">
    <location>
        <begin position="225"/>
        <end position="246"/>
    </location>
</feature>